<feature type="region of interest" description="Disordered" evidence="1">
    <location>
        <begin position="351"/>
        <end position="394"/>
    </location>
</feature>
<sequence length="433" mass="44896">MDWFPPSPSPDRFEPPTSPTAVSPSTASTSSPAPGVAEQTKSATKGGTRERHKRWSEPELVALKDAAQGEQDWVAVQKRLVAGGFAERKPEALQAQYKAMLQRGGGNGEELIPQPPKQTSTGADSATTRVKWRLHASDFPGRAHHDLARRLVQLKALTKASDGDQTRRDKLRRMLASLISGSQMDNVVETATSGASERPLPTASAQYGVPTVAPNGVSSTTPNVSPIVASASPAFDATPLGSAAAASLLSENATLPSSSESFPASVSVPSSAFDSSASELYFPPLTSAAFPTAFAHTASSDLTTPYPYTAHLALDPIATASPVLEQTSAPFPPSESLATVAEPACANSAPIADPPALVTSTQDSNQPVPPTSAGPASASAPVPQPPYPQKAKRRISFASVHVHETDLERVRAIRRCLSGAASGGGDRSGGEAS</sequence>
<name>A0AAV5GEQ8_9BASI</name>
<feature type="region of interest" description="Disordered" evidence="1">
    <location>
        <begin position="1"/>
        <end position="58"/>
    </location>
</feature>
<evidence type="ECO:0000256" key="1">
    <source>
        <dbReference type="SAM" id="MobiDB-lite"/>
    </source>
</evidence>
<feature type="region of interest" description="Disordered" evidence="1">
    <location>
        <begin position="104"/>
        <end position="127"/>
    </location>
</feature>
<feature type="compositionally biased region" description="Low complexity" evidence="1">
    <location>
        <begin position="19"/>
        <end position="34"/>
    </location>
</feature>
<evidence type="ECO:0000313" key="2">
    <source>
        <dbReference type="EMBL" id="GJN88379.1"/>
    </source>
</evidence>
<feature type="compositionally biased region" description="Polar residues" evidence="1">
    <location>
        <begin position="117"/>
        <end position="127"/>
    </location>
</feature>
<dbReference type="Proteomes" id="UP001342314">
    <property type="component" value="Unassembled WGS sequence"/>
</dbReference>
<protein>
    <recommendedName>
        <fullName evidence="4">Myb-like domain-containing protein</fullName>
    </recommendedName>
</protein>
<proteinExistence type="predicted"/>
<keyword evidence="3" id="KW-1185">Reference proteome</keyword>
<organism evidence="2 3">
    <name type="scientific">Rhodotorula paludigena</name>
    <dbReference type="NCBI Taxonomy" id="86838"/>
    <lineage>
        <taxon>Eukaryota</taxon>
        <taxon>Fungi</taxon>
        <taxon>Dikarya</taxon>
        <taxon>Basidiomycota</taxon>
        <taxon>Pucciniomycotina</taxon>
        <taxon>Microbotryomycetes</taxon>
        <taxon>Sporidiobolales</taxon>
        <taxon>Sporidiobolaceae</taxon>
        <taxon>Rhodotorula</taxon>
    </lineage>
</organism>
<gene>
    <name evidence="2" type="ORF">Rhopal_001345-T1</name>
</gene>
<dbReference type="AlphaFoldDB" id="A0AAV5GEQ8"/>
<reference evidence="2 3" key="1">
    <citation type="submission" date="2021-12" db="EMBL/GenBank/DDBJ databases">
        <title>High titer production of polyol ester of fatty acids by Rhodotorula paludigena BS15 towards product separation-free biomass refinery.</title>
        <authorList>
            <person name="Mano J."/>
            <person name="Ono H."/>
            <person name="Tanaka T."/>
            <person name="Naito K."/>
            <person name="Sushida H."/>
            <person name="Ike M."/>
            <person name="Tokuyasu K."/>
            <person name="Kitaoka M."/>
        </authorList>
    </citation>
    <scope>NUCLEOTIDE SEQUENCE [LARGE SCALE GENOMIC DNA]</scope>
    <source>
        <strain evidence="2 3">BS15</strain>
    </source>
</reference>
<evidence type="ECO:0000313" key="3">
    <source>
        <dbReference type="Proteomes" id="UP001342314"/>
    </source>
</evidence>
<dbReference type="EMBL" id="BQKY01000003">
    <property type="protein sequence ID" value="GJN88379.1"/>
    <property type="molecule type" value="Genomic_DNA"/>
</dbReference>
<accession>A0AAV5GEQ8</accession>
<comment type="caution">
    <text evidence="2">The sequence shown here is derived from an EMBL/GenBank/DDBJ whole genome shotgun (WGS) entry which is preliminary data.</text>
</comment>
<evidence type="ECO:0008006" key="4">
    <source>
        <dbReference type="Google" id="ProtNLM"/>
    </source>
</evidence>